<comment type="caution">
    <text evidence="1">The sequence shown here is derived from an EMBL/GenBank/DDBJ whole genome shotgun (WGS) entry which is preliminary data.</text>
</comment>
<name>A0ACB5ULL0_9FIRM</name>
<accession>A0ACB5ULL0</accession>
<reference evidence="1" key="1">
    <citation type="submission" date="2023-09" db="EMBL/GenBank/DDBJ databases">
        <title>Vallitalea sediminicola and Vallitalea maricola sp. nov., anaerobic bacteria isolated from marine sediment.</title>
        <authorList>
            <person name="Hirano S."/>
            <person name="Maeda A."/>
            <person name="Terahara T."/>
            <person name="Mori K."/>
            <person name="Hamada M."/>
            <person name="Matsumoto R."/>
            <person name="Kobayashi T."/>
        </authorList>
    </citation>
    <scope>NUCLEOTIDE SEQUENCE</scope>
    <source>
        <strain evidence="1">AN17-2</strain>
    </source>
</reference>
<sequence length="338" mass="37653">MSKYLKKILCSLLIITTLMGMSLGATNITSNAYGNYKTWKQYDSRWTNKKVGDNGTMGAWGCKITSLAILMVHAGVENESNFNPGSLVDRYENAGFISHHSNINLDGNLSSSATTQSNSPNFYQVGRKDFTYSSFTSIHKQIKDLLNNGYYVEVRVNNNGHSIAVDYCSGSEVYIMDPGYSKTKLSQWDGTISCAYYYKAKGSSQSNINVTYQVHENVGKKWLANVTDKQDYAGIFGRAIDCVYANLSSGNITYRVHVKGGSWLSAVKNRNDYAGIKGKPIDGLMMKTDTGKTVHYRVHLKNSNRWLSWVTGYSTYDSNNGYAGMYGQEIDAIQVYVD</sequence>
<evidence type="ECO:0000313" key="1">
    <source>
        <dbReference type="EMBL" id="GMQ63428.1"/>
    </source>
</evidence>
<protein>
    <submittedName>
        <fullName evidence="1">Uncharacterized protein</fullName>
    </submittedName>
</protein>
<proteinExistence type="predicted"/>
<dbReference type="Proteomes" id="UP001374599">
    <property type="component" value="Unassembled WGS sequence"/>
</dbReference>
<gene>
    <name evidence="1" type="ORF">AN2V17_26610</name>
</gene>
<dbReference type="EMBL" id="BTPU01000039">
    <property type="protein sequence ID" value="GMQ63428.1"/>
    <property type="molecule type" value="Genomic_DNA"/>
</dbReference>
<evidence type="ECO:0000313" key="2">
    <source>
        <dbReference type="Proteomes" id="UP001374599"/>
    </source>
</evidence>
<keyword evidence="2" id="KW-1185">Reference proteome</keyword>
<organism evidence="1 2">
    <name type="scientific">Vallitalea maricola</name>
    <dbReference type="NCBI Taxonomy" id="3074433"/>
    <lineage>
        <taxon>Bacteria</taxon>
        <taxon>Bacillati</taxon>
        <taxon>Bacillota</taxon>
        <taxon>Clostridia</taxon>
        <taxon>Lachnospirales</taxon>
        <taxon>Vallitaleaceae</taxon>
        <taxon>Vallitalea</taxon>
    </lineage>
</organism>